<dbReference type="GO" id="GO:0016757">
    <property type="term" value="F:glycosyltransferase activity"/>
    <property type="evidence" value="ECO:0007669"/>
    <property type="project" value="UniProtKB-KW"/>
</dbReference>
<dbReference type="GO" id="GO:0046872">
    <property type="term" value="F:metal ion binding"/>
    <property type="evidence" value="ECO:0007669"/>
    <property type="project" value="UniProtKB-KW"/>
</dbReference>
<dbReference type="EMBL" id="CAJEWN010000279">
    <property type="protein sequence ID" value="CAD2176555.1"/>
    <property type="molecule type" value="Genomic_DNA"/>
</dbReference>
<keyword evidence="4" id="KW-0460">Magnesium</keyword>
<comment type="caution">
    <text evidence="6">The sequence shown here is derived from an EMBL/GenBank/DDBJ whole genome shotgun (WGS) entry which is preliminary data.</text>
</comment>
<dbReference type="Proteomes" id="UP000580250">
    <property type="component" value="Unassembled WGS sequence"/>
</dbReference>
<evidence type="ECO:0000256" key="3">
    <source>
        <dbReference type="ARBA" id="ARBA00022723"/>
    </source>
</evidence>
<evidence type="ECO:0000256" key="5">
    <source>
        <dbReference type="SAM" id="Phobius"/>
    </source>
</evidence>
<dbReference type="AlphaFoldDB" id="A0A6V7VNS8"/>
<keyword evidence="5" id="KW-0812">Transmembrane</keyword>
<keyword evidence="5" id="KW-0472">Membrane</keyword>
<dbReference type="GO" id="GO:0006488">
    <property type="term" value="P:dolichol-linked oligosaccharide biosynthetic process"/>
    <property type="evidence" value="ECO:0007669"/>
    <property type="project" value="InterPro"/>
</dbReference>
<dbReference type="PANTHER" id="PTHR10571:SF0">
    <property type="entry name" value="UDP-N-ACETYLGLUCOSAMINE--DOLICHYL-PHOSPHATE N-ACETYLGLUCOSAMINEPHOSPHOTRANSFERASE"/>
    <property type="match status" value="1"/>
</dbReference>
<dbReference type="GO" id="GO:0003975">
    <property type="term" value="F:UDP-N-acetylglucosamine-dolichyl-phosphate N-acetylglucosaminephosphotransferase activity"/>
    <property type="evidence" value="ECO:0007669"/>
    <property type="project" value="InterPro"/>
</dbReference>
<feature type="transmembrane region" description="Helical" evidence="5">
    <location>
        <begin position="42"/>
        <end position="63"/>
    </location>
</feature>
<dbReference type="InterPro" id="IPR033895">
    <property type="entry name" value="GPT"/>
</dbReference>
<keyword evidence="2" id="KW-0328">Glycosyltransferase</keyword>
<protein>
    <submittedName>
        <fullName evidence="6">Uncharacterized protein</fullName>
    </submittedName>
</protein>
<keyword evidence="2" id="KW-0808">Transferase</keyword>
<feature type="transmembrane region" description="Helical" evidence="5">
    <location>
        <begin position="6"/>
        <end position="21"/>
    </location>
</feature>
<gene>
    <name evidence="6" type="ORF">MENT_LOCUS28372</name>
</gene>
<sequence length="111" mass="12328">MSLLAGLASYHFMLQFLPIFIQRKLYGLDQCKIDKKPVPEPIGVIAAAIYLIFLFTFIPLPFYDLLNQRAIFTGENGLTNIECDNSSLLNLLSLLAGLVSICTAVFIGICR</sequence>
<dbReference type="OrthoDB" id="10262326at2759"/>
<reference evidence="6 7" key="1">
    <citation type="submission" date="2020-08" db="EMBL/GenBank/DDBJ databases">
        <authorList>
            <person name="Koutsovoulos G."/>
            <person name="Danchin GJ E."/>
        </authorList>
    </citation>
    <scope>NUCLEOTIDE SEQUENCE [LARGE SCALE GENOMIC DNA]</scope>
</reference>
<evidence type="ECO:0000256" key="2">
    <source>
        <dbReference type="ARBA" id="ARBA00022676"/>
    </source>
</evidence>
<accession>A0A6V7VNS8</accession>
<dbReference type="GO" id="GO:0016020">
    <property type="term" value="C:membrane"/>
    <property type="evidence" value="ECO:0007669"/>
    <property type="project" value="TreeGrafter"/>
</dbReference>
<evidence type="ECO:0000256" key="1">
    <source>
        <dbReference type="ARBA" id="ARBA00004127"/>
    </source>
</evidence>
<organism evidence="6 7">
    <name type="scientific">Meloidogyne enterolobii</name>
    <name type="common">Root-knot nematode worm</name>
    <name type="synonym">Meloidogyne mayaguensis</name>
    <dbReference type="NCBI Taxonomy" id="390850"/>
    <lineage>
        <taxon>Eukaryota</taxon>
        <taxon>Metazoa</taxon>
        <taxon>Ecdysozoa</taxon>
        <taxon>Nematoda</taxon>
        <taxon>Chromadorea</taxon>
        <taxon>Rhabditida</taxon>
        <taxon>Tylenchina</taxon>
        <taxon>Tylenchomorpha</taxon>
        <taxon>Tylenchoidea</taxon>
        <taxon>Meloidogynidae</taxon>
        <taxon>Meloidogyninae</taxon>
        <taxon>Meloidogyne</taxon>
    </lineage>
</organism>
<dbReference type="PANTHER" id="PTHR10571">
    <property type="entry name" value="UDP-N-ACETYLGLUCOSAMINE--DOLICHYL-PHOSPHATE N-ACETYLGLUCOSAMINEPHOSPHOTRANSFERASE"/>
    <property type="match status" value="1"/>
</dbReference>
<evidence type="ECO:0000256" key="4">
    <source>
        <dbReference type="ARBA" id="ARBA00022842"/>
    </source>
</evidence>
<comment type="subcellular location">
    <subcellularLocation>
        <location evidence="1">Endomembrane system</location>
        <topology evidence="1">Multi-pass membrane protein</topology>
    </subcellularLocation>
</comment>
<name>A0A6V7VNS8_MELEN</name>
<keyword evidence="3" id="KW-0479">Metal-binding</keyword>
<keyword evidence="5" id="KW-1133">Transmembrane helix</keyword>
<dbReference type="GO" id="GO:0012505">
    <property type="term" value="C:endomembrane system"/>
    <property type="evidence" value="ECO:0007669"/>
    <property type="project" value="UniProtKB-SubCell"/>
</dbReference>
<evidence type="ECO:0000313" key="7">
    <source>
        <dbReference type="Proteomes" id="UP000580250"/>
    </source>
</evidence>
<feature type="transmembrane region" description="Helical" evidence="5">
    <location>
        <begin position="88"/>
        <end position="110"/>
    </location>
</feature>
<proteinExistence type="predicted"/>
<evidence type="ECO:0000313" key="6">
    <source>
        <dbReference type="EMBL" id="CAD2176555.1"/>
    </source>
</evidence>